<evidence type="ECO:0000259" key="2">
    <source>
        <dbReference type="Pfam" id="PF25597"/>
    </source>
</evidence>
<dbReference type="InterPro" id="IPR039537">
    <property type="entry name" value="Retrotran_Ty1/copia-like"/>
</dbReference>
<dbReference type="PANTHER" id="PTHR42648:SF18">
    <property type="entry name" value="RETROTRANSPOSON, UNCLASSIFIED-LIKE PROTEIN"/>
    <property type="match status" value="1"/>
</dbReference>
<gene>
    <name evidence="3" type="ORF">A2U01_0030032</name>
</gene>
<feature type="region of interest" description="Disordered" evidence="1">
    <location>
        <begin position="139"/>
        <end position="179"/>
    </location>
</feature>
<reference evidence="3 4" key="1">
    <citation type="journal article" date="2018" name="Front. Plant Sci.">
        <title>Red Clover (Trifolium pratense) and Zigzag Clover (T. medium) - A Picture of Genomic Similarities and Differences.</title>
        <authorList>
            <person name="Dluhosova J."/>
            <person name="Istvanek J."/>
            <person name="Nedelnik J."/>
            <person name="Repkova J."/>
        </authorList>
    </citation>
    <scope>NUCLEOTIDE SEQUENCE [LARGE SCALE GENOMIC DNA]</scope>
    <source>
        <strain evidence="4">cv. 10/8</strain>
        <tissue evidence="3">Leaf</tissue>
    </source>
</reference>
<sequence>VTFPYTPQHNGLAQKDLPKELWGEAVSTATYILNKCPTKKLKNIVLDETWLDRKPLVSHLKVFGSSCYKHILDAKRKKLEDKSEPMILVGYHNIGAYKLMNPVTKKMSFSRDVVVMENEAWNWKYDKGENNGVQVVIESESSHEQEDNNDDNINGEENVNEASLDEDQGTSVRPQRTKQVPRRLVDCEVVHDDEIGSDGELVHYAMLADVESLDYEAAMNDKAWNEATIEELKAIEKNNT</sequence>
<dbReference type="EMBL" id="LXQA010070875">
    <property type="protein sequence ID" value="MCI08950.1"/>
    <property type="molecule type" value="Genomic_DNA"/>
</dbReference>
<evidence type="ECO:0000313" key="4">
    <source>
        <dbReference type="Proteomes" id="UP000265520"/>
    </source>
</evidence>
<dbReference type="Pfam" id="PF25597">
    <property type="entry name" value="SH3_retrovirus"/>
    <property type="match status" value="1"/>
</dbReference>
<evidence type="ECO:0000256" key="1">
    <source>
        <dbReference type="SAM" id="MobiDB-lite"/>
    </source>
</evidence>
<evidence type="ECO:0000313" key="3">
    <source>
        <dbReference type="EMBL" id="MCI08950.1"/>
    </source>
</evidence>
<comment type="caution">
    <text evidence="3">The sequence shown here is derived from an EMBL/GenBank/DDBJ whole genome shotgun (WGS) entry which is preliminary data.</text>
</comment>
<dbReference type="PANTHER" id="PTHR42648">
    <property type="entry name" value="TRANSPOSASE, PUTATIVE-RELATED"/>
    <property type="match status" value="1"/>
</dbReference>
<name>A0A392PBW5_9FABA</name>
<dbReference type="InterPro" id="IPR057670">
    <property type="entry name" value="SH3_retrovirus"/>
</dbReference>
<dbReference type="Proteomes" id="UP000265520">
    <property type="component" value="Unassembled WGS sequence"/>
</dbReference>
<protein>
    <submittedName>
        <fullName evidence="3">Retrovirus-related pol polyprotein from transposon tnt 1-94</fullName>
    </submittedName>
</protein>
<dbReference type="SUPFAM" id="SSF53098">
    <property type="entry name" value="Ribonuclease H-like"/>
    <property type="match status" value="1"/>
</dbReference>
<dbReference type="InterPro" id="IPR012337">
    <property type="entry name" value="RNaseH-like_sf"/>
</dbReference>
<feature type="non-terminal residue" evidence="3">
    <location>
        <position position="1"/>
    </location>
</feature>
<organism evidence="3 4">
    <name type="scientific">Trifolium medium</name>
    <dbReference type="NCBI Taxonomy" id="97028"/>
    <lineage>
        <taxon>Eukaryota</taxon>
        <taxon>Viridiplantae</taxon>
        <taxon>Streptophyta</taxon>
        <taxon>Embryophyta</taxon>
        <taxon>Tracheophyta</taxon>
        <taxon>Spermatophyta</taxon>
        <taxon>Magnoliopsida</taxon>
        <taxon>eudicotyledons</taxon>
        <taxon>Gunneridae</taxon>
        <taxon>Pentapetalae</taxon>
        <taxon>rosids</taxon>
        <taxon>fabids</taxon>
        <taxon>Fabales</taxon>
        <taxon>Fabaceae</taxon>
        <taxon>Papilionoideae</taxon>
        <taxon>50 kb inversion clade</taxon>
        <taxon>NPAAA clade</taxon>
        <taxon>Hologalegina</taxon>
        <taxon>IRL clade</taxon>
        <taxon>Trifolieae</taxon>
        <taxon>Trifolium</taxon>
    </lineage>
</organism>
<proteinExistence type="predicted"/>
<feature type="domain" description="Retroviral polymerase SH3-like" evidence="2">
    <location>
        <begin position="65"/>
        <end position="127"/>
    </location>
</feature>
<accession>A0A392PBW5</accession>
<dbReference type="AlphaFoldDB" id="A0A392PBW5"/>
<keyword evidence="4" id="KW-1185">Reference proteome</keyword>